<dbReference type="PROSITE" id="PS51257">
    <property type="entry name" value="PROKAR_LIPOPROTEIN"/>
    <property type="match status" value="1"/>
</dbReference>
<evidence type="ECO:0000256" key="5">
    <source>
        <dbReference type="SAM" id="MobiDB-lite"/>
    </source>
</evidence>
<organism evidence="8 9">
    <name type="scientific">Senegalia massiliensis</name>
    <dbReference type="NCBI Taxonomy" id="1720316"/>
    <lineage>
        <taxon>Bacteria</taxon>
        <taxon>Bacillati</taxon>
        <taxon>Bacillota</taxon>
        <taxon>Clostridia</taxon>
        <taxon>Eubacteriales</taxon>
        <taxon>Clostridiaceae</taxon>
        <taxon>Senegalia</taxon>
    </lineage>
</organism>
<dbReference type="PANTHER" id="PTHR30290:SF79">
    <property type="entry name" value="DIPEPTIDE-BINDING PROTEIN DPPE"/>
    <property type="match status" value="1"/>
</dbReference>
<evidence type="ECO:0000259" key="7">
    <source>
        <dbReference type="Pfam" id="PF00496"/>
    </source>
</evidence>
<evidence type="ECO:0000256" key="4">
    <source>
        <dbReference type="ARBA" id="ARBA00022729"/>
    </source>
</evidence>
<proteinExistence type="inferred from homology"/>
<protein>
    <submittedName>
        <fullName evidence="8">Peptide ABC transporter substrate-binding protein</fullName>
    </submittedName>
</protein>
<dbReference type="PIRSF" id="PIRSF002741">
    <property type="entry name" value="MppA"/>
    <property type="match status" value="1"/>
</dbReference>
<dbReference type="OrthoDB" id="9801912at2"/>
<keyword evidence="4 6" id="KW-0732">Signal</keyword>
<feature type="chain" id="PRO_5038800134" evidence="6">
    <location>
        <begin position="23"/>
        <end position="568"/>
    </location>
</feature>
<feature type="domain" description="Solute-binding protein family 5" evidence="7">
    <location>
        <begin position="107"/>
        <end position="488"/>
    </location>
</feature>
<dbReference type="InterPro" id="IPR030678">
    <property type="entry name" value="Peptide/Ni-bd"/>
</dbReference>
<keyword evidence="9" id="KW-1185">Reference proteome</keyword>
<dbReference type="Gene3D" id="3.40.190.10">
    <property type="entry name" value="Periplasmic binding protein-like II"/>
    <property type="match status" value="1"/>
</dbReference>
<evidence type="ECO:0000256" key="2">
    <source>
        <dbReference type="ARBA" id="ARBA00005695"/>
    </source>
</evidence>
<dbReference type="GO" id="GO:0030288">
    <property type="term" value="C:outer membrane-bounded periplasmic space"/>
    <property type="evidence" value="ECO:0007669"/>
    <property type="project" value="UniProtKB-ARBA"/>
</dbReference>
<dbReference type="EMBL" id="QXXA01000011">
    <property type="protein sequence ID" value="NBI07228.1"/>
    <property type="molecule type" value="Genomic_DNA"/>
</dbReference>
<dbReference type="Gene3D" id="3.90.76.10">
    <property type="entry name" value="Dipeptide-binding Protein, Domain 1"/>
    <property type="match status" value="1"/>
</dbReference>
<sequence length="568" mass="64297">MKKNKLLVMLLIFAMVFSVALAGCAGDDDTKESTDDPATEGENNDEGEDAGEEEMAEDQVLRINWQSEPPSLDPQISQDATSSRILNDTLEGMVRLDEDGVPEEGSAMAETWEVNEDGTEYIFNLRDAKWSDGEPVTAADFEYSWKRALDPETASTYAFMLYAIKNAEAYNSGDIDNADEVGITAEDEKTLKVTLERPDPTFLSKLQNSTFLPAREDKVKEWGEKYASEVEYLVSNGPFKVVEWEHENKLVMEKNADYWNAENVKLERVEGIMVNDPNTIMNLYETGELDWINVPSQYIEQYKDKLNTYPEASTFYYTFNTENEFFKNVKIRKAFGMAVDRKKIQEARTQGVVPPAWAFVPPGMPGPEGTTFREANGELLKDLGNGATAEEAKKLLEEGLDEIGKTVEDMKGIKFLTFDSENSLQRAQIWQQYWKENLGIEVGIDTATFKVKIDRENKKDFAFSYSGWIGDYNDPMTFMDMWVTDGPQNTAAWSNAEYDELIKTAQTTNDSEERMNAMLEAEKILMEELPVAPQDHSVAVLLENPKLKGVVRLPLQVTDGLYKAYFVK</sequence>
<accession>A0A845R162</accession>
<keyword evidence="3" id="KW-0813">Transport</keyword>
<feature type="region of interest" description="Disordered" evidence="5">
    <location>
        <begin position="27"/>
        <end position="55"/>
    </location>
</feature>
<dbReference type="Gene3D" id="3.10.105.10">
    <property type="entry name" value="Dipeptide-binding Protein, Domain 3"/>
    <property type="match status" value="1"/>
</dbReference>
<dbReference type="GO" id="GO:0043190">
    <property type="term" value="C:ATP-binding cassette (ABC) transporter complex"/>
    <property type="evidence" value="ECO:0007669"/>
    <property type="project" value="InterPro"/>
</dbReference>
<gene>
    <name evidence="8" type="ORF">D3Z33_10245</name>
</gene>
<name>A0A845R162_9CLOT</name>
<dbReference type="InterPro" id="IPR039424">
    <property type="entry name" value="SBP_5"/>
</dbReference>
<evidence type="ECO:0000256" key="1">
    <source>
        <dbReference type="ARBA" id="ARBA00004196"/>
    </source>
</evidence>
<reference evidence="8 9" key="1">
    <citation type="submission" date="2018-08" db="EMBL/GenBank/DDBJ databases">
        <title>Murine metabolic-syndrome-specific gut microbial biobank.</title>
        <authorList>
            <person name="Liu C."/>
        </authorList>
    </citation>
    <scope>NUCLEOTIDE SEQUENCE [LARGE SCALE GENOMIC DNA]</scope>
    <source>
        <strain evidence="8 9">583</strain>
    </source>
</reference>
<dbReference type="Pfam" id="PF00496">
    <property type="entry name" value="SBP_bac_5"/>
    <property type="match status" value="1"/>
</dbReference>
<dbReference type="InterPro" id="IPR000914">
    <property type="entry name" value="SBP_5_dom"/>
</dbReference>
<dbReference type="FunFam" id="3.10.105.10:FF:000001">
    <property type="entry name" value="Oligopeptide ABC transporter, oligopeptide-binding protein"/>
    <property type="match status" value="1"/>
</dbReference>
<dbReference type="Proteomes" id="UP000467132">
    <property type="component" value="Unassembled WGS sequence"/>
</dbReference>
<evidence type="ECO:0000256" key="6">
    <source>
        <dbReference type="SAM" id="SignalP"/>
    </source>
</evidence>
<feature type="signal peptide" evidence="6">
    <location>
        <begin position="1"/>
        <end position="22"/>
    </location>
</feature>
<dbReference type="SUPFAM" id="SSF53850">
    <property type="entry name" value="Periplasmic binding protein-like II"/>
    <property type="match status" value="1"/>
</dbReference>
<evidence type="ECO:0000313" key="9">
    <source>
        <dbReference type="Proteomes" id="UP000467132"/>
    </source>
</evidence>
<comment type="subcellular location">
    <subcellularLocation>
        <location evidence="1">Cell envelope</location>
    </subcellularLocation>
</comment>
<dbReference type="CDD" id="cd08504">
    <property type="entry name" value="PBP2_OppA"/>
    <property type="match status" value="1"/>
</dbReference>
<comment type="caution">
    <text evidence="8">The sequence shown here is derived from an EMBL/GenBank/DDBJ whole genome shotgun (WGS) entry which is preliminary data.</text>
</comment>
<comment type="similarity">
    <text evidence="2">Belongs to the bacterial solute-binding protein 5 family.</text>
</comment>
<dbReference type="RefSeq" id="WP_160197699.1">
    <property type="nucleotide sequence ID" value="NZ_QXXA01000011.1"/>
</dbReference>
<dbReference type="GO" id="GO:1904680">
    <property type="term" value="F:peptide transmembrane transporter activity"/>
    <property type="evidence" value="ECO:0007669"/>
    <property type="project" value="TreeGrafter"/>
</dbReference>
<dbReference type="AlphaFoldDB" id="A0A845R162"/>
<evidence type="ECO:0000313" key="8">
    <source>
        <dbReference type="EMBL" id="NBI07228.1"/>
    </source>
</evidence>
<dbReference type="PANTHER" id="PTHR30290">
    <property type="entry name" value="PERIPLASMIC BINDING COMPONENT OF ABC TRANSPORTER"/>
    <property type="match status" value="1"/>
</dbReference>
<dbReference type="GO" id="GO:0015833">
    <property type="term" value="P:peptide transport"/>
    <property type="evidence" value="ECO:0007669"/>
    <property type="project" value="TreeGrafter"/>
</dbReference>
<dbReference type="FunFam" id="3.90.76.10:FF:000001">
    <property type="entry name" value="Oligopeptide ABC transporter substrate-binding protein"/>
    <property type="match status" value="1"/>
</dbReference>
<evidence type="ECO:0000256" key="3">
    <source>
        <dbReference type="ARBA" id="ARBA00022448"/>
    </source>
</evidence>